<dbReference type="EMBL" id="CP014327">
    <property type="protein sequence ID" value="AML51610.1"/>
    <property type="molecule type" value="Genomic_DNA"/>
</dbReference>
<evidence type="ECO:0000313" key="5">
    <source>
        <dbReference type="EMBL" id="AML51610.1"/>
    </source>
</evidence>
<dbReference type="InterPro" id="IPR011645">
    <property type="entry name" value="HNOB_dom_associated"/>
</dbReference>
<dbReference type="STRING" id="1579316.RC74_10350"/>
<reference evidence="5 6" key="1">
    <citation type="submission" date="2016-02" db="EMBL/GenBank/DDBJ databases">
        <title>Complete genome sequence of Halocynthiibacter arcticus PAMC 20958t from arctic marine sediment.</title>
        <authorList>
            <person name="Lee Y.M."/>
            <person name="Baek K."/>
            <person name="Lee H.K."/>
            <person name="Shin S.C."/>
        </authorList>
    </citation>
    <scope>NUCLEOTIDE SEQUENCE [LARGE SCALE GENOMIC DNA]</scope>
    <source>
        <strain evidence="5">PAMC 20958</strain>
    </source>
</reference>
<dbReference type="SUPFAM" id="SSF55073">
    <property type="entry name" value="Nucleotide cyclase"/>
    <property type="match status" value="1"/>
</dbReference>
<protein>
    <recommendedName>
        <fullName evidence="1">guanylate cyclase</fullName>
        <ecNumber evidence="1">4.6.1.2</ecNumber>
    </recommendedName>
</protein>
<dbReference type="FunFam" id="3.30.70.270:FF:000001">
    <property type="entry name" value="Diguanylate cyclase domain protein"/>
    <property type="match status" value="1"/>
</dbReference>
<keyword evidence="2" id="KW-0547">Nucleotide-binding</keyword>
<name>A0A126UZZ3_9RHOB</name>
<sequence length="333" mass="37199">MKLDFEQCSHLMPMHALISHTGHILHVGGTLAKLFSEETLEGKRFLEVFELARPRAIRTMEKFRCLLGQKLYLRGRGHRKIQLVGLAVPVEGSENLLVNLSFGISVVDAVQAFELTSADFAATDLAVEMLYLVEAKGLAMSEISALNERLQGEKNEAEELAATDTLTGLKNRRAMDHYLARYLKSGKPFTLMNMDLDFFKAVNDNMGHAAGDRVLLRVAEILNEETRDDDVVARVGGDEFVILFKGLAREERLEDIANRLISRLEEPIPYKDQMCEISCSLGSTISSNYEMPNAEGMLNDADIALYASKNRGRACHTLFANLASTRCLIEQDR</sequence>
<dbReference type="AlphaFoldDB" id="A0A126UZZ3"/>
<dbReference type="RefSeq" id="WP_039004654.1">
    <property type="nucleotide sequence ID" value="NZ_CP014327.1"/>
</dbReference>
<dbReference type="EC" id="4.6.1.2" evidence="1"/>
<dbReference type="PANTHER" id="PTHR46663:SF4">
    <property type="entry name" value="DIGUANYLATE CYCLASE DGCT-RELATED"/>
    <property type="match status" value="1"/>
</dbReference>
<dbReference type="Gene3D" id="3.30.70.270">
    <property type="match status" value="1"/>
</dbReference>
<dbReference type="OrthoDB" id="9812260at2"/>
<dbReference type="GO" id="GO:0000166">
    <property type="term" value="F:nucleotide binding"/>
    <property type="evidence" value="ECO:0007669"/>
    <property type="project" value="UniProtKB-KW"/>
</dbReference>
<dbReference type="NCBIfam" id="TIGR00254">
    <property type="entry name" value="GGDEF"/>
    <property type="match status" value="1"/>
</dbReference>
<keyword evidence="3" id="KW-0141">cGMP biosynthesis</keyword>
<feature type="domain" description="GGDEF" evidence="4">
    <location>
        <begin position="187"/>
        <end position="321"/>
    </location>
</feature>
<dbReference type="GO" id="GO:0004383">
    <property type="term" value="F:guanylate cyclase activity"/>
    <property type="evidence" value="ECO:0007669"/>
    <property type="project" value="UniProtKB-EC"/>
</dbReference>
<evidence type="ECO:0000313" key="6">
    <source>
        <dbReference type="Proteomes" id="UP000070371"/>
    </source>
</evidence>
<dbReference type="Pfam" id="PF00990">
    <property type="entry name" value="GGDEF"/>
    <property type="match status" value="1"/>
</dbReference>
<evidence type="ECO:0000256" key="3">
    <source>
        <dbReference type="ARBA" id="ARBA00023293"/>
    </source>
</evidence>
<dbReference type="Proteomes" id="UP000070371">
    <property type="component" value="Chromosome"/>
</dbReference>
<dbReference type="Pfam" id="PF07701">
    <property type="entry name" value="HNOBA"/>
    <property type="match status" value="1"/>
</dbReference>
<dbReference type="InterPro" id="IPR043128">
    <property type="entry name" value="Rev_trsase/Diguanyl_cyclase"/>
</dbReference>
<keyword evidence="6" id="KW-1185">Reference proteome</keyword>
<evidence type="ECO:0000256" key="1">
    <source>
        <dbReference type="ARBA" id="ARBA00012202"/>
    </source>
</evidence>
<dbReference type="InterPro" id="IPR042463">
    <property type="entry name" value="HNOB_dom_associated_sf"/>
</dbReference>
<dbReference type="InterPro" id="IPR000160">
    <property type="entry name" value="GGDEF_dom"/>
</dbReference>
<gene>
    <name evidence="5" type="ORF">RC74_10350</name>
</gene>
<dbReference type="PROSITE" id="PS50887">
    <property type="entry name" value="GGDEF"/>
    <property type="match status" value="1"/>
</dbReference>
<dbReference type="PANTHER" id="PTHR46663">
    <property type="entry name" value="DIGUANYLATE CYCLASE DGCT-RELATED"/>
    <property type="match status" value="1"/>
</dbReference>
<dbReference type="InterPro" id="IPR052163">
    <property type="entry name" value="DGC-Regulatory_Protein"/>
</dbReference>
<dbReference type="InterPro" id="IPR029787">
    <property type="entry name" value="Nucleotide_cyclase"/>
</dbReference>
<dbReference type="KEGG" id="hat:RC74_10350"/>
<organism evidence="5 6">
    <name type="scientific">Falsihalocynthiibacter arcticus</name>
    <dbReference type="NCBI Taxonomy" id="1579316"/>
    <lineage>
        <taxon>Bacteria</taxon>
        <taxon>Pseudomonadati</taxon>
        <taxon>Pseudomonadota</taxon>
        <taxon>Alphaproteobacteria</taxon>
        <taxon>Rhodobacterales</taxon>
        <taxon>Roseobacteraceae</taxon>
        <taxon>Falsihalocynthiibacter</taxon>
    </lineage>
</organism>
<dbReference type="Gene3D" id="3.30.450.260">
    <property type="entry name" value="Haem NO binding associated domain"/>
    <property type="match status" value="1"/>
</dbReference>
<accession>A0A126UZZ3</accession>
<proteinExistence type="predicted"/>
<dbReference type="CDD" id="cd01949">
    <property type="entry name" value="GGDEF"/>
    <property type="match status" value="1"/>
</dbReference>
<dbReference type="SMART" id="SM00267">
    <property type="entry name" value="GGDEF"/>
    <property type="match status" value="1"/>
</dbReference>
<evidence type="ECO:0000259" key="4">
    <source>
        <dbReference type="PROSITE" id="PS50887"/>
    </source>
</evidence>
<evidence type="ECO:0000256" key="2">
    <source>
        <dbReference type="ARBA" id="ARBA00022741"/>
    </source>
</evidence>